<keyword evidence="3" id="KW-1185">Reference proteome</keyword>
<sequence>MLSHHALHTERLTESVLYTALAQQYELPVQSPHASSPSEGQTKEKKHSNNGAGVEVKEAEGEEPGSQDTGKEKNSGKKA</sequence>
<gene>
    <name evidence="2" type="ORF">NDU88_005404</name>
</gene>
<evidence type="ECO:0000256" key="1">
    <source>
        <dbReference type="SAM" id="MobiDB-lite"/>
    </source>
</evidence>
<protein>
    <submittedName>
        <fullName evidence="2">Uncharacterized protein</fullName>
    </submittedName>
</protein>
<dbReference type="Proteomes" id="UP001066276">
    <property type="component" value="Chromosome 3_2"/>
</dbReference>
<dbReference type="AlphaFoldDB" id="A0AAV7TVC1"/>
<feature type="region of interest" description="Disordered" evidence="1">
    <location>
        <begin position="28"/>
        <end position="79"/>
    </location>
</feature>
<dbReference type="EMBL" id="JANPWB010000006">
    <property type="protein sequence ID" value="KAJ1180180.1"/>
    <property type="molecule type" value="Genomic_DNA"/>
</dbReference>
<evidence type="ECO:0000313" key="2">
    <source>
        <dbReference type="EMBL" id="KAJ1180180.1"/>
    </source>
</evidence>
<organism evidence="2 3">
    <name type="scientific">Pleurodeles waltl</name>
    <name type="common">Iberian ribbed newt</name>
    <dbReference type="NCBI Taxonomy" id="8319"/>
    <lineage>
        <taxon>Eukaryota</taxon>
        <taxon>Metazoa</taxon>
        <taxon>Chordata</taxon>
        <taxon>Craniata</taxon>
        <taxon>Vertebrata</taxon>
        <taxon>Euteleostomi</taxon>
        <taxon>Amphibia</taxon>
        <taxon>Batrachia</taxon>
        <taxon>Caudata</taxon>
        <taxon>Salamandroidea</taxon>
        <taxon>Salamandridae</taxon>
        <taxon>Pleurodelinae</taxon>
        <taxon>Pleurodeles</taxon>
    </lineage>
</organism>
<proteinExistence type="predicted"/>
<name>A0AAV7TVC1_PLEWA</name>
<accession>A0AAV7TVC1</accession>
<comment type="caution">
    <text evidence="2">The sequence shown here is derived from an EMBL/GenBank/DDBJ whole genome shotgun (WGS) entry which is preliminary data.</text>
</comment>
<feature type="compositionally biased region" description="Basic and acidic residues" evidence="1">
    <location>
        <begin position="69"/>
        <end position="79"/>
    </location>
</feature>
<evidence type="ECO:0000313" key="3">
    <source>
        <dbReference type="Proteomes" id="UP001066276"/>
    </source>
</evidence>
<reference evidence="2" key="1">
    <citation type="journal article" date="2022" name="bioRxiv">
        <title>Sequencing and chromosome-scale assembly of the giantPleurodeles waltlgenome.</title>
        <authorList>
            <person name="Brown T."/>
            <person name="Elewa A."/>
            <person name="Iarovenko S."/>
            <person name="Subramanian E."/>
            <person name="Araus A.J."/>
            <person name="Petzold A."/>
            <person name="Susuki M."/>
            <person name="Suzuki K.-i.T."/>
            <person name="Hayashi T."/>
            <person name="Toyoda A."/>
            <person name="Oliveira C."/>
            <person name="Osipova E."/>
            <person name="Leigh N.D."/>
            <person name="Simon A."/>
            <person name="Yun M.H."/>
        </authorList>
    </citation>
    <scope>NUCLEOTIDE SEQUENCE</scope>
    <source>
        <strain evidence="2">20211129_DDA</strain>
        <tissue evidence="2">Liver</tissue>
    </source>
</reference>